<gene>
    <name evidence="2" type="ORF">MG293_004998</name>
</gene>
<keyword evidence="3" id="KW-1185">Reference proteome</keyword>
<sequence>MVEPQILPKDVGEDTDAMEEDASLRPLQERKAKLSQPPASSNGFIVCSVLPSQAQATLLLPGDNREGGTEVGDADGGNDDEYPYPLLSISPHLASQDLSSRFPYSHRENCEQRWKVTCDGDEAADMAMEGARSVRVLYGAVNKERQFESVLNSSKLVTGLWLSSVKICWSDKDTLSTDESKKWVLELRWGSMGFASSTGTFTSYVALHKSGG</sequence>
<feature type="region of interest" description="Disordered" evidence="1">
    <location>
        <begin position="60"/>
        <end position="79"/>
    </location>
</feature>
<accession>A0AAD4UHH3</accession>
<dbReference type="Proteomes" id="UP001214576">
    <property type="component" value="Unassembled WGS sequence"/>
</dbReference>
<evidence type="ECO:0000256" key="1">
    <source>
        <dbReference type="SAM" id="MobiDB-lite"/>
    </source>
</evidence>
<organism evidence="2 3">
    <name type="scientific">Ovis ammon polii</name>
    <dbReference type="NCBI Taxonomy" id="230172"/>
    <lineage>
        <taxon>Eukaryota</taxon>
        <taxon>Metazoa</taxon>
        <taxon>Chordata</taxon>
        <taxon>Craniata</taxon>
        <taxon>Vertebrata</taxon>
        <taxon>Euteleostomi</taxon>
        <taxon>Mammalia</taxon>
        <taxon>Eutheria</taxon>
        <taxon>Laurasiatheria</taxon>
        <taxon>Artiodactyla</taxon>
        <taxon>Ruminantia</taxon>
        <taxon>Pecora</taxon>
        <taxon>Bovidae</taxon>
        <taxon>Caprinae</taxon>
        <taxon>Ovis</taxon>
    </lineage>
</organism>
<dbReference type="EMBL" id="JAKZEL010000004">
    <property type="protein sequence ID" value="KAI4544732.1"/>
    <property type="molecule type" value="Genomic_DNA"/>
</dbReference>
<protein>
    <submittedName>
        <fullName evidence="2">Uncharacterized protein</fullName>
    </submittedName>
</protein>
<name>A0AAD4UHH3_OVIAM</name>
<reference evidence="2" key="1">
    <citation type="submission" date="2022-03" db="EMBL/GenBank/DDBJ databases">
        <title>Genomic analyses of argali, domestic sheep and their hybrids provide insights into chromosomal evolution, heterosis and genetic basis of agronomic traits.</title>
        <authorList>
            <person name="Li M."/>
        </authorList>
    </citation>
    <scope>NUCLEOTIDE SEQUENCE</scope>
    <source>
        <strain evidence="2">CAU-MHL-2022a</strain>
        <tissue evidence="2">Skin</tissue>
    </source>
</reference>
<proteinExistence type="predicted"/>
<comment type="caution">
    <text evidence="2">The sequence shown here is derived from an EMBL/GenBank/DDBJ whole genome shotgun (WGS) entry which is preliminary data.</text>
</comment>
<evidence type="ECO:0000313" key="3">
    <source>
        <dbReference type="Proteomes" id="UP001214576"/>
    </source>
</evidence>
<feature type="region of interest" description="Disordered" evidence="1">
    <location>
        <begin position="1"/>
        <end position="38"/>
    </location>
</feature>
<evidence type="ECO:0000313" key="2">
    <source>
        <dbReference type="EMBL" id="KAI4544732.1"/>
    </source>
</evidence>
<dbReference type="AlphaFoldDB" id="A0AAD4UHH3"/>